<evidence type="ECO:0000256" key="5">
    <source>
        <dbReference type="ARBA" id="ARBA00009862"/>
    </source>
</evidence>
<dbReference type="FunFam" id="3.20.20.70:FF:000117">
    <property type="entry name" value="molybdenum cofactor biosynthesis protein 1"/>
    <property type="match status" value="1"/>
</dbReference>
<dbReference type="InterPro" id="IPR040064">
    <property type="entry name" value="MoaA-like"/>
</dbReference>
<dbReference type="SFLD" id="SFLDG01386">
    <property type="entry name" value="main_SPASM_domain-containing"/>
    <property type="match status" value="1"/>
</dbReference>
<dbReference type="InterPro" id="IPR000385">
    <property type="entry name" value="MoaA_NifB_PqqE_Fe-S-bd_CS"/>
</dbReference>
<dbReference type="InterPro" id="IPR007197">
    <property type="entry name" value="rSAM"/>
</dbReference>
<keyword evidence="14" id="KW-0411">Iron-sulfur</keyword>
<evidence type="ECO:0000256" key="18">
    <source>
        <dbReference type="ARBA" id="ARBA00048697"/>
    </source>
</evidence>
<evidence type="ECO:0000313" key="23">
    <source>
        <dbReference type="Proteomes" id="UP000014254"/>
    </source>
</evidence>
<dbReference type="CDD" id="cd01420">
    <property type="entry name" value="MoaC_PE"/>
    <property type="match status" value="1"/>
</dbReference>
<dbReference type="NCBIfam" id="TIGR00581">
    <property type="entry name" value="moaC"/>
    <property type="match status" value="1"/>
</dbReference>
<evidence type="ECO:0000256" key="20">
    <source>
        <dbReference type="ARBA" id="ARBA00063038"/>
    </source>
</evidence>
<evidence type="ECO:0000256" key="8">
    <source>
        <dbReference type="ARBA" id="ARBA00015273"/>
    </source>
</evidence>
<dbReference type="InterPro" id="IPR023045">
    <property type="entry name" value="MoaC"/>
</dbReference>
<dbReference type="GO" id="GO:0046872">
    <property type="term" value="F:metal ion binding"/>
    <property type="evidence" value="ECO:0007669"/>
    <property type="project" value="UniProtKB-KW"/>
</dbReference>
<keyword evidence="17" id="KW-0456">Lyase</keyword>
<dbReference type="Pfam" id="PF04055">
    <property type="entry name" value="Radical_SAM"/>
    <property type="match status" value="1"/>
</dbReference>
<evidence type="ECO:0000256" key="14">
    <source>
        <dbReference type="ARBA" id="ARBA00023014"/>
    </source>
</evidence>
<comment type="catalytic activity">
    <reaction evidence="18">
        <text>GTP + AH2 + S-adenosyl-L-methionine = (8S)-3',8-cyclo-7,8-dihydroguanosine 5'-triphosphate + 5'-deoxyadenosine + L-methionine + A + H(+)</text>
        <dbReference type="Rhea" id="RHEA:49576"/>
        <dbReference type="ChEBI" id="CHEBI:13193"/>
        <dbReference type="ChEBI" id="CHEBI:15378"/>
        <dbReference type="ChEBI" id="CHEBI:17319"/>
        <dbReference type="ChEBI" id="CHEBI:17499"/>
        <dbReference type="ChEBI" id="CHEBI:37565"/>
        <dbReference type="ChEBI" id="CHEBI:57844"/>
        <dbReference type="ChEBI" id="CHEBI:59789"/>
        <dbReference type="ChEBI" id="CHEBI:131766"/>
        <dbReference type="EC" id="4.1.99.22"/>
    </reaction>
</comment>
<dbReference type="SFLD" id="SFLDS00029">
    <property type="entry name" value="Radical_SAM"/>
    <property type="match status" value="1"/>
</dbReference>
<evidence type="ECO:0000256" key="19">
    <source>
        <dbReference type="ARBA" id="ARBA00054222"/>
    </source>
</evidence>
<dbReference type="eggNOG" id="KOG2876">
    <property type="taxonomic scope" value="Eukaryota"/>
</dbReference>
<dbReference type="SFLD" id="SFLDG01383">
    <property type="entry name" value="cyclic_pyranopterin_phosphate"/>
    <property type="match status" value="1"/>
</dbReference>
<comment type="catalytic activity">
    <reaction evidence="1">
        <text>(8S)-3',8-cyclo-7,8-dihydroguanosine 5'-triphosphate = cyclic pyranopterin phosphate + diphosphate</text>
        <dbReference type="Rhea" id="RHEA:49580"/>
        <dbReference type="ChEBI" id="CHEBI:33019"/>
        <dbReference type="ChEBI" id="CHEBI:59648"/>
        <dbReference type="ChEBI" id="CHEBI:131766"/>
        <dbReference type="EC" id="4.6.1.17"/>
    </reaction>
</comment>
<dbReference type="Proteomes" id="UP000014254">
    <property type="component" value="Unassembled WGS sequence"/>
</dbReference>
<sequence>MLINTSVLRAGLSSALKRSLYSTQAATARLIPDLAYPEDAENPVVSKHLIDNFDRHHNYLRISLTERCNLRCTYCMPEEGVPLTPDDQLLRKEEILRLARLFVSQGVTKIRLTGGEPTVRPDIIELVQHLGQLKQHGLQSLAMTSNGIALKRKLPALVEGGLDTLNVSLDTLDPHLFQIMTRRKGFDKVTGAIDEAVRLGMPHVKINTVVMRGVNDQEVLNFAAYTKENPVNVRFIEYMPFDGNKWNRDKLVPFKELIDRIETIYGRLDKLGDGMNDTTKHYQVPGYQGKLGFITSMTEHFCGTCNRLRITADGNIKVCLFGNAEVSLRNMIRQGKTDEELLEIIGAAVKKKKKQHAGMFELASKKNRPMILIGVVKNRNISFKPNVPIHLLPSASMMQYNSARCYSSDSKDDQAPRLTHTDPNTGEARMVSVTEKVPTKREAKAIGRIILPDQAYKLLKQNHVQTLKGNVLTVAQIAGIQAAKATSNLIPLCHPLLLGLIDVRLWLDDDKKSVECESTVQTSGKTGVEMEALTATSVALLTVYDMCKAASKDMVIEGIRVIEKTGGKSGPWKSNL</sequence>
<dbReference type="Pfam" id="PF01967">
    <property type="entry name" value="MoaC"/>
    <property type="match status" value="1"/>
</dbReference>
<evidence type="ECO:0000256" key="4">
    <source>
        <dbReference type="ARBA" id="ARBA00008484"/>
    </source>
</evidence>
<dbReference type="OrthoDB" id="429626at2759"/>
<evidence type="ECO:0000256" key="12">
    <source>
        <dbReference type="ARBA" id="ARBA00022741"/>
    </source>
</evidence>
<dbReference type="UniPathway" id="UPA00344"/>
<keyword evidence="9" id="KW-0004">4Fe-4S</keyword>
<dbReference type="SUPFAM" id="SSF102114">
    <property type="entry name" value="Radical SAM enzymes"/>
    <property type="match status" value="1"/>
</dbReference>
<evidence type="ECO:0000256" key="11">
    <source>
        <dbReference type="ARBA" id="ARBA00022723"/>
    </source>
</evidence>
<dbReference type="EC" id="4.6.1.17" evidence="7"/>
<keyword evidence="10" id="KW-0949">S-adenosyl-L-methionine</keyword>
<evidence type="ECO:0000256" key="15">
    <source>
        <dbReference type="ARBA" id="ARBA00023134"/>
    </source>
</evidence>
<dbReference type="AlphaFoldDB" id="S2J4T8"/>
<keyword evidence="12" id="KW-0547">Nucleotide-binding</keyword>
<dbReference type="InterPro" id="IPR002820">
    <property type="entry name" value="Mopterin_CF_biosynth-C_dom"/>
</dbReference>
<dbReference type="GO" id="GO:0051539">
    <property type="term" value="F:4 iron, 4 sulfur cluster binding"/>
    <property type="evidence" value="ECO:0007669"/>
    <property type="project" value="UniProtKB-KW"/>
</dbReference>
<evidence type="ECO:0000256" key="1">
    <source>
        <dbReference type="ARBA" id="ARBA00001637"/>
    </source>
</evidence>
<evidence type="ECO:0000313" key="22">
    <source>
        <dbReference type="EMBL" id="EPB85161.1"/>
    </source>
</evidence>
<comment type="pathway">
    <text evidence="3">Cofactor biosynthesis; molybdopterin biosynthesis.</text>
</comment>
<dbReference type="STRING" id="1220926.S2J4T8"/>
<dbReference type="PANTHER" id="PTHR22960:SF0">
    <property type="entry name" value="MOLYBDENUM COFACTOR BIOSYNTHESIS PROTEIN 1"/>
    <property type="match status" value="1"/>
</dbReference>
<keyword evidence="15" id="KW-0342">GTP-binding</keyword>
<evidence type="ECO:0000256" key="13">
    <source>
        <dbReference type="ARBA" id="ARBA00023004"/>
    </source>
</evidence>
<evidence type="ECO:0000256" key="3">
    <source>
        <dbReference type="ARBA" id="ARBA00005046"/>
    </source>
</evidence>
<dbReference type="InParanoid" id="S2J4T8"/>
<dbReference type="InterPro" id="IPR058240">
    <property type="entry name" value="rSAM_sf"/>
</dbReference>
<dbReference type="SFLD" id="SFLDG01067">
    <property type="entry name" value="SPASM/twitch_domain_containing"/>
    <property type="match status" value="1"/>
</dbReference>
<dbReference type="PANTHER" id="PTHR22960">
    <property type="entry name" value="MOLYBDOPTERIN COFACTOR SYNTHESIS PROTEIN A"/>
    <property type="match status" value="1"/>
</dbReference>
<dbReference type="GO" id="GO:0005525">
    <property type="term" value="F:GTP binding"/>
    <property type="evidence" value="ECO:0007669"/>
    <property type="project" value="UniProtKB-KW"/>
</dbReference>
<organism evidence="22 23">
    <name type="scientific">Mucor circinelloides f. circinelloides (strain 1006PhL)</name>
    <name type="common">Mucormycosis agent</name>
    <name type="synonym">Calyptromyces circinelloides</name>
    <dbReference type="NCBI Taxonomy" id="1220926"/>
    <lineage>
        <taxon>Eukaryota</taxon>
        <taxon>Fungi</taxon>
        <taxon>Fungi incertae sedis</taxon>
        <taxon>Mucoromycota</taxon>
        <taxon>Mucoromycotina</taxon>
        <taxon>Mucoromycetes</taxon>
        <taxon>Mucorales</taxon>
        <taxon>Mucorineae</taxon>
        <taxon>Mucoraceae</taxon>
        <taxon>Mucor</taxon>
    </lineage>
</organism>
<dbReference type="Gene3D" id="3.30.70.640">
    <property type="entry name" value="Molybdopterin cofactor biosynthesis C (MoaC) domain"/>
    <property type="match status" value="1"/>
</dbReference>
<evidence type="ECO:0000256" key="6">
    <source>
        <dbReference type="ARBA" id="ARBA00012167"/>
    </source>
</evidence>
<dbReference type="PROSITE" id="PS01305">
    <property type="entry name" value="MOAA_NIFB_PQQE"/>
    <property type="match status" value="1"/>
</dbReference>
<dbReference type="EC" id="4.1.99.22" evidence="6"/>
<dbReference type="GO" id="GO:0061798">
    <property type="term" value="F:GTP 3',8'-cyclase activity"/>
    <property type="evidence" value="ECO:0007669"/>
    <property type="project" value="UniProtKB-EC"/>
</dbReference>
<dbReference type="PROSITE" id="PS51918">
    <property type="entry name" value="RADICAL_SAM"/>
    <property type="match status" value="1"/>
</dbReference>
<evidence type="ECO:0000256" key="9">
    <source>
        <dbReference type="ARBA" id="ARBA00022485"/>
    </source>
</evidence>
<evidence type="ECO:0000256" key="7">
    <source>
        <dbReference type="ARBA" id="ARBA00012575"/>
    </source>
</evidence>
<evidence type="ECO:0000256" key="17">
    <source>
        <dbReference type="ARBA" id="ARBA00023239"/>
    </source>
</evidence>
<comment type="similarity">
    <text evidence="4">In the C-terminal section; belongs to the MoaC family.</text>
</comment>
<gene>
    <name evidence="22" type="ORF">HMPREF1544_08055</name>
</gene>
<dbReference type="SMART" id="SM00729">
    <property type="entry name" value="Elp3"/>
    <property type="match status" value="1"/>
</dbReference>
<accession>S2J4T8</accession>
<proteinExistence type="inferred from homology"/>
<feature type="domain" description="Radical SAM core" evidence="21">
    <location>
        <begin position="52"/>
        <end position="276"/>
    </location>
</feature>
<keyword evidence="23" id="KW-1185">Reference proteome</keyword>
<evidence type="ECO:0000256" key="2">
    <source>
        <dbReference type="ARBA" id="ARBA00001966"/>
    </source>
</evidence>
<comment type="function">
    <text evidence="19">Isoform MOCS1A and isoform MOCS1B probably form a complex that catalyzes the conversion of 5'-GTP to cyclic pyranopterin monophosphate (cPMP). MOCS1A catalyzes the cyclization of GTP to (8S)-3',8-cyclo-7,8-dihydroguanosine 5'-triphosphate and MOCS1B catalyzes the subsequent conversion of (8S)-3',8-cyclo-7,8-dihydroguanosine 5'-triphosphate to cPMP.</text>
</comment>
<evidence type="ECO:0000256" key="16">
    <source>
        <dbReference type="ARBA" id="ARBA00023150"/>
    </source>
</evidence>
<dbReference type="CDD" id="cd01335">
    <property type="entry name" value="Radical_SAM"/>
    <property type="match status" value="1"/>
</dbReference>
<dbReference type="InterPro" id="IPR013483">
    <property type="entry name" value="MoaA"/>
</dbReference>
<dbReference type="HAMAP" id="MF_01224_B">
    <property type="entry name" value="MoaC_B"/>
    <property type="match status" value="1"/>
</dbReference>
<keyword evidence="13" id="KW-0408">Iron</keyword>
<dbReference type="EMBL" id="KE124019">
    <property type="protein sequence ID" value="EPB85161.1"/>
    <property type="molecule type" value="Genomic_DNA"/>
</dbReference>
<keyword evidence="16" id="KW-0501">Molybdenum cofactor biosynthesis</keyword>
<evidence type="ECO:0000259" key="21">
    <source>
        <dbReference type="PROSITE" id="PS51918"/>
    </source>
</evidence>
<protein>
    <recommendedName>
        <fullName evidence="8">Molybdenum cofactor biosynthesis protein 1</fullName>
        <ecNumber evidence="6">4.1.99.22</ecNumber>
        <ecNumber evidence="7">4.6.1.17</ecNumber>
    </recommendedName>
</protein>
<dbReference type="VEuPathDB" id="FungiDB:HMPREF1544_08055"/>
<dbReference type="Pfam" id="PF06463">
    <property type="entry name" value="Mob_synth_C"/>
    <property type="match status" value="1"/>
</dbReference>
<dbReference type="HAMAP" id="MF_01225_B">
    <property type="entry name" value="MoaA_B"/>
    <property type="match status" value="1"/>
</dbReference>
<dbReference type="GO" id="GO:0061799">
    <property type="term" value="F:cyclic pyranopterin monophosphate synthase activity"/>
    <property type="evidence" value="ECO:0007669"/>
    <property type="project" value="UniProtKB-EC"/>
</dbReference>
<evidence type="ECO:0000256" key="10">
    <source>
        <dbReference type="ARBA" id="ARBA00022691"/>
    </source>
</evidence>
<dbReference type="NCBIfam" id="TIGR02666">
    <property type="entry name" value="moaA"/>
    <property type="match status" value="1"/>
</dbReference>
<reference evidence="23" key="1">
    <citation type="submission" date="2013-05" db="EMBL/GenBank/DDBJ databases">
        <title>The Genome sequence of Mucor circinelloides f. circinelloides 1006PhL.</title>
        <authorList>
            <consortium name="The Broad Institute Genomics Platform"/>
            <person name="Cuomo C."/>
            <person name="Earl A."/>
            <person name="Findley K."/>
            <person name="Lee S.C."/>
            <person name="Walker B."/>
            <person name="Young S."/>
            <person name="Zeng Q."/>
            <person name="Gargeya S."/>
            <person name="Fitzgerald M."/>
            <person name="Haas B."/>
            <person name="Abouelleil A."/>
            <person name="Allen A.W."/>
            <person name="Alvarado L."/>
            <person name="Arachchi H.M."/>
            <person name="Berlin A.M."/>
            <person name="Chapman S.B."/>
            <person name="Gainer-Dewar J."/>
            <person name="Goldberg J."/>
            <person name="Griggs A."/>
            <person name="Gujja S."/>
            <person name="Hansen M."/>
            <person name="Howarth C."/>
            <person name="Imamovic A."/>
            <person name="Ireland A."/>
            <person name="Larimer J."/>
            <person name="McCowan C."/>
            <person name="Murphy C."/>
            <person name="Pearson M."/>
            <person name="Poon T.W."/>
            <person name="Priest M."/>
            <person name="Roberts A."/>
            <person name="Saif S."/>
            <person name="Shea T."/>
            <person name="Sisk P."/>
            <person name="Sykes S."/>
            <person name="Wortman J."/>
            <person name="Nusbaum C."/>
            <person name="Birren B."/>
        </authorList>
    </citation>
    <scope>NUCLEOTIDE SEQUENCE [LARGE SCALE GENOMIC DNA]</scope>
    <source>
        <strain evidence="23">1006PhL</strain>
    </source>
</reference>
<comment type="similarity">
    <text evidence="5">In the N-terminal section; belongs to the radical SAM superfamily. MoaA family.</text>
</comment>
<dbReference type="InterPro" id="IPR036522">
    <property type="entry name" value="MoaC_sf"/>
</dbReference>
<dbReference type="OMA" id="QTVHMTS"/>
<dbReference type="Gene3D" id="3.20.20.70">
    <property type="entry name" value="Aldolase class I"/>
    <property type="match status" value="1"/>
</dbReference>
<dbReference type="InterPro" id="IPR047594">
    <property type="entry name" value="MoaC_bact/euk"/>
</dbReference>
<comment type="cofactor">
    <cofactor evidence="2">
        <name>[4Fe-4S] cluster</name>
        <dbReference type="ChEBI" id="CHEBI:49883"/>
    </cofactor>
</comment>
<name>S2J4T8_MUCC1</name>
<keyword evidence="11" id="KW-0479">Metal-binding</keyword>
<dbReference type="SUPFAM" id="SSF55040">
    <property type="entry name" value="Molybdenum cofactor biosynthesis protein C, MoaC"/>
    <property type="match status" value="1"/>
</dbReference>
<dbReference type="GO" id="GO:0006777">
    <property type="term" value="P:Mo-molybdopterin cofactor biosynthetic process"/>
    <property type="evidence" value="ECO:0007669"/>
    <property type="project" value="UniProtKB-KW"/>
</dbReference>
<dbReference type="InterPro" id="IPR006638">
    <property type="entry name" value="Elp3/MiaA/NifB-like_rSAM"/>
</dbReference>
<dbReference type="InterPro" id="IPR010505">
    <property type="entry name" value="MoaA_twitch"/>
</dbReference>
<dbReference type="InterPro" id="IPR013785">
    <property type="entry name" value="Aldolase_TIM"/>
</dbReference>
<dbReference type="NCBIfam" id="NF006870">
    <property type="entry name" value="PRK09364.1"/>
    <property type="match status" value="1"/>
</dbReference>
<dbReference type="InterPro" id="IPR050105">
    <property type="entry name" value="MoCo_biosynth_MoaA/MoaC"/>
</dbReference>
<dbReference type="CDD" id="cd21117">
    <property type="entry name" value="Twitch_MoaA"/>
    <property type="match status" value="1"/>
</dbReference>
<comment type="subunit">
    <text evidence="20">Isoform MOCS1A and isoform MOCS1B probably form a heterooligomer.</text>
</comment>